<evidence type="ECO:0000313" key="3">
    <source>
        <dbReference type="Proteomes" id="UP000664495"/>
    </source>
</evidence>
<dbReference type="InterPro" id="IPR029039">
    <property type="entry name" value="Flavoprotein-like_sf"/>
</dbReference>
<dbReference type="Proteomes" id="UP000664495">
    <property type="component" value="Unassembled WGS sequence"/>
</dbReference>
<gene>
    <name evidence="2" type="ORF">JZO85_08340</name>
</gene>
<sequence>MKKLFWLAAVTFFLGACGSNNVKNEDASLDEADRSSIPAEVKKSIVVYYSLTENTRAVAEEIQKQAEGASLRIETQEPYPEEYDEVLDIVQAQRERNELPAIVSKEITLADYDVIYLGAPIWFGEPALPVEKWLSENDLAGKKVYPFFTSGSSSINESMKHYTKLLDGSTLGKGLGINSSNKQHTAELVEEWLAQLD</sequence>
<feature type="domain" description="Flavodoxin-like" evidence="1">
    <location>
        <begin position="44"/>
        <end position="197"/>
    </location>
</feature>
<dbReference type="Gene3D" id="3.40.50.360">
    <property type="match status" value="1"/>
</dbReference>
<keyword evidence="3" id="KW-1185">Reference proteome</keyword>
<dbReference type="EMBL" id="JAFLVR010000020">
    <property type="protein sequence ID" value="MBO0452274.1"/>
    <property type="molecule type" value="Genomic_DNA"/>
</dbReference>
<dbReference type="InterPro" id="IPR008254">
    <property type="entry name" value="Flavodoxin/NO_synth"/>
</dbReference>
<reference evidence="2 3" key="1">
    <citation type="submission" date="2021-03" db="EMBL/GenBank/DDBJ databases">
        <title>Enterococcal diversity collection.</title>
        <authorList>
            <person name="Gilmore M.S."/>
            <person name="Schwartzman J."/>
            <person name="Van Tyne D."/>
            <person name="Martin M."/>
            <person name="Earl A.M."/>
            <person name="Manson A.L."/>
            <person name="Straub T."/>
            <person name="Salamzade R."/>
            <person name="Saavedra J."/>
            <person name="Lebreton F."/>
            <person name="Prichula J."/>
            <person name="Schaufler K."/>
            <person name="Gaca A."/>
            <person name="Sgardioli B."/>
            <person name="Wagenaar J."/>
            <person name="Strong T."/>
        </authorList>
    </citation>
    <scope>NUCLEOTIDE SEQUENCE [LARGE SCALE GENOMIC DNA]</scope>
    <source>
        <strain evidence="2 3">MJM16</strain>
    </source>
</reference>
<accession>A0ABS3HFN9</accession>
<dbReference type="PANTHER" id="PTHR39201">
    <property type="entry name" value="EXPORTED PROTEIN-RELATED"/>
    <property type="match status" value="1"/>
</dbReference>
<evidence type="ECO:0000259" key="1">
    <source>
        <dbReference type="PROSITE" id="PS50902"/>
    </source>
</evidence>
<comment type="caution">
    <text evidence="2">The sequence shown here is derived from an EMBL/GenBank/DDBJ whole genome shotgun (WGS) entry which is preliminary data.</text>
</comment>
<dbReference type="RefSeq" id="WP_207108050.1">
    <property type="nucleotide sequence ID" value="NZ_JAFLVR010000020.1"/>
</dbReference>
<proteinExistence type="predicted"/>
<name>A0ABS3HFN9_9ENTE</name>
<organism evidence="2 3">
    <name type="scientific">Candidatus Enterococcus murrayae</name>
    <dbReference type="NCBI Taxonomy" id="2815321"/>
    <lineage>
        <taxon>Bacteria</taxon>
        <taxon>Bacillati</taxon>
        <taxon>Bacillota</taxon>
        <taxon>Bacilli</taxon>
        <taxon>Lactobacillales</taxon>
        <taxon>Enterococcaceae</taxon>
        <taxon>Enterococcus</taxon>
    </lineage>
</organism>
<dbReference type="SUPFAM" id="SSF52218">
    <property type="entry name" value="Flavoproteins"/>
    <property type="match status" value="1"/>
</dbReference>
<dbReference type="PROSITE" id="PS50902">
    <property type="entry name" value="FLAVODOXIN_LIKE"/>
    <property type="match status" value="1"/>
</dbReference>
<dbReference type="PANTHER" id="PTHR39201:SF1">
    <property type="entry name" value="FLAVODOXIN-LIKE DOMAIN-CONTAINING PROTEIN"/>
    <property type="match status" value="1"/>
</dbReference>
<dbReference type="PROSITE" id="PS51257">
    <property type="entry name" value="PROKAR_LIPOPROTEIN"/>
    <property type="match status" value="1"/>
</dbReference>
<dbReference type="Pfam" id="PF12682">
    <property type="entry name" value="Flavodoxin_4"/>
    <property type="match status" value="1"/>
</dbReference>
<protein>
    <recommendedName>
        <fullName evidence="1">Flavodoxin-like domain-containing protein</fullName>
    </recommendedName>
</protein>
<evidence type="ECO:0000313" key="2">
    <source>
        <dbReference type="EMBL" id="MBO0452274.1"/>
    </source>
</evidence>